<proteinExistence type="predicted"/>
<evidence type="ECO:0000313" key="1">
    <source>
        <dbReference type="EMBL" id="QJA95883.1"/>
    </source>
</evidence>
<organism evidence="1">
    <name type="scientific">viral metagenome</name>
    <dbReference type="NCBI Taxonomy" id="1070528"/>
    <lineage>
        <taxon>unclassified sequences</taxon>
        <taxon>metagenomes</taxon>
        <taxon>organismal metagenomes</taxon>
    </lineage>
</organism>
<dbReference type="AlphaFoldDB" id="A0A6M3LMT1"/>
<gene>
    <name evidence="1" type="ORF">MM415B05099_0005</name>
</gene>
<dbReference type="EMBL" id="MT143352">
    <property type="protein sequence ID" value="QJA95883.1"/>
    <property type="molecule type" value="Genomic_DNA"/>
</dbReference>
<accession>A0A6M3LMT1</accession>
<sequence length="144" mass="16217">MSIYSEMVEPYLGLLTEEEPLVVDYPCERLLSAKNAWYSALIKNGLGGLFSIRMRPREGQLVIEPLALKRKPASSDAEPLVKREVRRTLIRFVEGGTNINELMKTIDLGDVPRKLVEEVARELGWRGESENAGDKNTIDTSNNK</sequence>
<protein>
    <submittedName>
        <fullName evidence="1">Uncharacterized protein</fullName>
    </submittedName>
</protein>
<name>A0A6M3LMT1_9ZZZZ</name>
<reference evidence="1" key="1">
    <citation type="submission" date="2020-03" db="EMBL/GenBank/DDBJ databases">
        <title>The deep terrestrial virosphere.</title>
        <authorList>
            <person name="Holmfeldt K."/>
            <person name="Nilsson E."/>
            <person name="Simone D."/>
            <person name="Lopez-Fernandez M."/>
            <person name="Wu X."/>
            <person name="de Brujin I."/>
            <person name="Lundin D."/>
            <person name="Andersson A."/>
            <person name="Bertilsson S."/>
            <person name="Dopson M."/>
        </authorList>
    </citation>
    <scope>NUCLEOTIDE SEQUENCE</scope>
    <source>
        <strain evidence="1">MM415B05099</strain>
    </source>
</reference>